<accession>A0ABT2EPJ5</accession>
<dbReference type="SUPFAM" id="SSF56300">
    <property type="entry name" value="Metallo-dependent phosphatases"/>
    <property type="match status" value="1"/>
</dbReference>
<reference evidence="1 2" key="1">
    <citation type="submission" date="2022-08" db="EMBL/GenBank/DDBJ databases">
        <title>Bacterial and archaeal communities from various locations to study Microbial Dark Matter (Phase II).</title>
        <authorList>
            <person name="Stepanauskas R."/>
        </authorList>
    </citation>
    <scope>NUCLEOTIDE SEQUENCE [LARGE SCALE GENOMIC DNA]</scope>
    <source>
        <strain evidence="1 2">PD1</strain>
    </source>
</reference>
<comment type="caution">
    <text evidence="1">The sequence shown here is derived from an EMBL/GenBank/DDBJ whole genome shotgun (WGS) entry which is preliminary data.</text>
</comment>
<dbReference type="EMBL" id="JANUCP010000004">
    <property type="protein sequence ID" value="MCS3919876.1"/>
    <property type="molecule type" value="Genomic_DNA"/>
</dbReference>
<proteinExistence type="predicted"/>
<sequence>MVRLSQRHLLVGEVPDPLVFFRGALPRFEALTGQPTVWAFTLQGVLFVVTHNGKNHVWHDWQLSWLRQLLTEHRHRTTVLLSHRTLDELGERAEALRKLLGEFPQVVLFCDAHIHNPHPFRLIGNALQVGAEGNSRDDGKLTYESDWYVVVEIAKDALRIFRRRMATGELVLLHERKLPTTLNETETGKVHLAFVMSDRSVRFNPALWLRRAKLRVWGIAQEQLLPLPDESETAWKKGDGVSLQIVKGDGEWQRLGIDKVFQATINDADKEVTLAEIATTVRFETDPTKVGIAGTLSHGTQVIPLFLAKAPEGVRLRLEVEALRDDGVMESRHWVEATSDGSVLALQVATGHIYLGAQTIFAPPTKPYWRWEGVDGKTEVDGIPQPRQATQLRLRLKAIGISKGATVQFIGFVFPETGGFFTPVPQGRFATQRATVQVGGRRFELGDLEAGVFREVELGELAGGEPFTLSCDGSKLALVELIGETDALMGHVLRRVRGVKGDKVVWGNATELSEGFRYYGWESDIGGTSLWWLRKGSFDFLPLH</sequence>
<gene>
    <name evidence="1" type="ORF">M2350_002293</name>
</gene>
<protein>
    <submittedName>
        <fullName evidence="1">Uncharacterized protein</fullName>
    </submittedName>
</protein>
<dbReference type="Proteomes" id="UP001204798">
    <property type="component" value="Unassembled WGS sequence"/>
</dbReference>
<dbReference type="InterPro" id="IPR029052">
    <property type="entry name" value="Metallo-depent_PP-like"/>
</dbReference>
<evidence type="ECO:0000313" key="1">
    <source>
        <dbReference type="EMBL" id="MCS3919876.1"/>
    </source>
</evidence>
<dbReference type="RefSeq" id="WP_259096791.1">
    <property type="nucleotide sequence ID" value="NZ_CP130454.1"/>
</dbReference>
<name>A0ABT2EPJ5_9BACT</name>
<organism evidence="1 2">
    <name type="scientific">Candidatus Fervidibacter sacchari</name>
    <dbReference type="NCBI Taxonomy" id="1448929"/>
    <lineage>
        <taxon>Bacteria</taxon>
        <taxon>Candidatus Fervidibacterota</taxon>
        <taxon>Candidatus Fervidibacter</taxon>
    </lineage>
</organism>
<evidence type="ECO:0000313" key="2">
    <source>
        <dbReference type="Proteomes" id="UP001204798"/>
    </source>
</evidence>
<keyword evidence="2" id="KW-1185">Reference proteome</keyword>